<keyword evidence="5" id="KW-1185">Reference proteome</keyword>
<dbReference type="Pfam" id="PF13487">
    <property type="entry name" value="HD_5"/>
    <property type="match status" value="2"/>
</dbReference>
<dbReference type="SUPFAM" id="SSF109604">
    <property type="entry name" value="HD-domain/PDEase-like"/>
    <property type="match status" value="2"/>
</dbReference>
<dbReference type="SMART" id="SM00471">
    <property type="entry name" value="HDc"/>
    <property type="match status" value="1"/>
</dbReference>
<organism evidence="3 5">
    <name type="scientific">Acidithiobacillus thiooxidans</name>
    <name type="common">Thiobacillus thiooxidans</name>
    <dbReference type="NCBI Taxonomy" id="930"/>
    <lineage>
        <taxon>Bacteria</taxon>
        <taxon>Pseudomonadati</taxon>
        <taxon>Pseudomonadota</taxon>
        <taxon>Acidithiobacillia</taxon>
        <taxon>Acidithiobacillales</taxon>
        <taxon>Acidithiobacillaceae</taxon>
        <taxon>Acidithiobacillus</taxon>
    </lineage>
</organism>
<dbReference type="Proteomes" id="UP000095008">
    <property type="component" value="Unassembled WGS sequence"/>
</dbReference>
<reference evidence="3 4" key="1">
    <citation type="journal article" date="2016" name="Int. J. Mol. Sci.">
        <title>Comparative genomics of the extreme acidophile Acidithiobacillus thiooxidans reveals intraspecific divergence and niche adaptation.</title>
        <authorList>
            <person name="Zhang X."/>
            <person name="Feng X."/>
            <person name="Tao J."/>
            <person name="Ma L."/>
            <person name="Xiao Y."/>
            <person name="Liang Y."/>
            <person name="Liu X."/>
            <person name="Yin H."/>
        </authorList>
    </citation>
    <scope>NUCLEOTIDE SEQUENCE [LARGE SCALE GENOMIC DNA]</scope>
    <source>
        <strain evidence="2 4">A02</strain>
        <strain evidence="3">DXS-W</strain>
    </source>
</reference>
<dbReference type="Gene3D" id="1.10.3210.10">
    <property type="entry name" value="Hypothetical protein af1432"/>
    <property type="match status" value="2"/>
</dbReference>
<dbReference type="AlphaFoldDB" id="A0A1C2J6S5"/>
<feature type="domain" description="HD-GYP" evidence="1">
    <location>
        <begin position="264"/>
        <end position="455"/>
    </location>
</feature>
<gene>
    <name evidence="3" type="ORF">A6M23_09225</name>
    <name evidence="2" type="ORF">A6P07_15935</name>
</gene>
<evidence type="ECO:0000313" key="2">
    <source>
        <dbReference type="EMBL" id="OCX69705.1"/>
    </source>
</evidence>
<dbReference type="EMBL" id="LWRY01000103">
    <property type="protein sequence ID" value="OCX72688.1"/>
    <property type="molecule type" value="Genomic_DNA"/>
</dbReference>
<evidence type="ECO:0000313" key="5">
    <source>
        <dbReference type="Proteomes" id="UP000095008"/>
    </source>
</evidence>
<dbReference type="EMBL" id="LWSA01000227">
    <property type="protein sequence ID" value="OCX69705.1"/>
    <property type="molecule type" value="Genomic_DNA"/>
</dbReference>
<dbReference type="OrthoDB" id="9780948at2"/>
<dbReference type="InterPro" id="IPR003607">
    <property type="entry name" value="HD/PDEase_dom"/>
</dbReference>
<dbReference type="PANTHER" id="PTHR45228:SF5">
    <property type="entry name" value="CYCLIC DI-GMP PHOSPHODIESTERASE VC_1348-RELATED"/>
    <property type="match status" value="1"/>
</dbReference>
<dbReference type="InterPro" id="IPR052020">
    <property type="entry name" value="Cyclic_di-GMP/3'3'-cGAMP_PDE"/>
</dbReference>
<dbReference type="PANTHER" id="PTHR45228">
    <property type="entry name" value="CYCLIC DI-GMP PHOSPHODIESTERASE TM_0186-RELATED"/>
    <property type="match status" value="1"/>
</dbReference>
<dbReference type="GO" id="GO:0008081">
    <property type="term" value="F:phosphoric diester hydrolase activity"/>
    <property type="evidence" value="ECO:0007669"/>
    <property type="project" value="UniProtKB-ARBA"/>
</dbReference>
<protein>
    <submittedName>
        <fullName evidence="3">Metal-dependent phosphohydrolase</fullName>
    </submittedName>
</protein>
<comment type="caution">
    <text evidence="3">The sequence shown here is derived from an EMBL/GenBank/DDBJ whole genome shotgun (WGS) entry which is preliminary data.</text>
</comment>
<sequence length="455" mass="51468">MKNFAQYESTASLAEIVGAISFALDLTEGQPAGHSLRCTWIAMHIGRELRLDDTALTDLYYSVLLKDAGCSSNAARLWELYGTDERLVKKDYKLVDNQNFLQLAKFVFRHVGQHEDILGKMRRVVHLGSKGEELATELVQTRCERGSNIALKLGFNAKVAESIKSLDEHWNGKGRPEGLKGNQIPLFSQIALISQVIDIFYKTGSRHDVHKELRRRQGTWFNPEIVKAFQALYRTDGFWEGLKDEGIESRVSALEPVSCRTFIDEDRLDHIAEVFASIVDIKSPYTHDHSRRVSLYTDGIAEQMGFTPEHRRWLRRGALLHDVGKLGVSNHILDKPGKLDDQEWEAVRIHAGLTKDVLQRIFHFQDIAAIAGAHHERLDGMGYPLGLHAKDISLETKIITTADIFDAITAKRPYRDAVPVARTLEIMEQEVGKAIDQNCLMALRSCLPSWSFLQQ</sequence>
<dbReference type="Proteomes" id="UP000094893">
    <property type="component" value="Unassembled WGS sequence"/>
</dbReference>
<evidence type="ECO:0000313" key="3">
    <source>
        <dbReference type="EMBL" id="OCX72688.1"/>
    </source>
</evidence>
<keyword evidence="3" id="KW-0378">Hydrolase</keyword>
<dbReference type="STRING" id="930.GCA_002079865_04184"/>
<dbReference type="PROSITE" id="PS51832">
    <property type="entry name" value="HD_GYP"/>
    <property type="match status" value="1"/>
</dbReference>
<name>A0A1C2J6S5_ACITH</name>
<proteinExistence type="predicted"/>
<evidence type="ECO:0000259" key="1">
    <source>
        <dbReference type="PROSITE" id="PS51832"/>
    </source>
</evidence>
<accession>A0A1C2J6S5</accession>
<evidence type="ECO:0000313" key="4">
    <source>
        <dbReference type="Proteomes" id="UP000094893"/>
    </source>
</evidence>
<dbReference type="InterPro" id="IPR037522">
    <property type="entry name" value="HD_GYP_dom"/>
</dbReference>
<dbReference type="CDD" id="cd00077">
    <property type="entry name" value="HDc"/>
    <property type="match status" value="1"/>
</dbReference>